<comment type="caution">
    <text evidence="1">The sequence shown here is derived from an EMBL/GenBank/DDBJ whole genome shotgun (WGS) entry which is preliminary data.</text>
</comment>
<protein>
    <submittedName>
        <fullName evidence="1">Uncharacterized protein</fullName>
    </submittedName>
</protein>
<sequence>MHHLAKRSLKGGRRQTQQKETSHIGSTCQLLIERYRSQADLFLVLALNLGHYPRETATKRDLGRSNLSAAKHASPCSTFPYTNSFPAFIYPFISNWKNVIGDGNCGYRVVADFVFSDEHQWPEVRREMLYELEHSTNLYVNLVGSEERVNELIHRINWLVDGPAPYAHWFETPNSLYIVANAFNLCVILIAQLGSTTVLPLYSCSDRSEGTLVIGFLTEERHFIQLQLNDMCLIPPLHAQWIHHRSEWVSN</sequence>
<accession>A0ACB9ZQN0</accession>
<proteinExistence type="predicted"/>
<evidence type="ECO:0000313" key="1">
    <source>
        <dbReference type="EMBL" id="KAI5650031.1"/>
    </source>
</evidence>
<gene>
    <name evidence="1" type="ORF">M9H77_36036</name>
</gene>
<organism evidence="1 2">
    <name type="scientific">Catharanthus roseus</name>
    <name type="common">Madagascar periwinkle</name>
    <name type="synonym">Vinca rosea</name>
    <dbReference type="NCBI Taxonomy" id="4058"/>
    <lineage>
        <taxon>Eukaryota</taxon>
        <taxon>Viridiplantae</taxon>
        <taxon>Streptophyta</taxon>
        <taxon>Embryophyta</taxon>
        <taxon>Tracheophyta</taxon>
        <taxon>Spermatophyta</taxon>
        <taxon>Magnoliopsida</taxon>
        <taxon>eudicotyledons</taxon>
        <taxon>Gunneridae</taxon>
        <taxon>Pentapetalae</taxon>
        <taxon>asterids</taxon>
        <taxon>lamiids</taxon>
        <taxon>Gentianales</taxon>
        <taxon>Apocynaceae</taxon>
        <taxon>Rauvolfioideae</taxon>
        <taxon>Vinceae</taxon>
        <taxon>Catharanthinae</taxon>
        <taxon>Catharanthus</taxon>
    </lineage>
</organism>
<name>A0ACB9ZQN0_CATRO</name>
<dbReference type="EMBL" id="CM044708">
    <property type="protein sequence ID" value="KAI5650031.1"/>
    <property type="molecule type" value="Genomic_DNA"/>
</dbReference>
<reference evidence="2" key="1">
    <citation type="journal article" date="2023" name="Nat. Plants">
        <title>Single-cell RNA sequencing provides a high-resolution roadmap for understanding the multicellular compartmentation of specialized metabolism.</title>
        <authorList>
            <person name="Sun S."/>
            <person name="Shen X."/>
            <person name="Li Y."/>
            <person name="Li Y."/>
            <person name="Wang S."/>
            <person name="Li R."/>
            <person name="Zhang H."/>
            <person name="Shen G."/>
            <person name="Guo B."/>
            <person name="Wei J."/>
            <person name="Xu J."/>
            <person name="St-Pierre B."/>
            <person name="Chen S."/>
            <person name="Sun C."/>
        </authorList>
    </citation>
    <scope>NUCLEOTIDE SEQUENCE [LARGE SCALE GENOMIC DNA]</scope>
</reference>
<evidence type="ECO:0000313" key="2">
    <source>
        <dbReference type="Proteomes" id="UP001060085"/>
    </source>
</evidence>
<keyword evidence="2" id="KW-1185">Reference proteome</keyword>
<dbReference type="Proteomes" id="UP001060085">
    <property type="component" value="Linkage Group LG08"/>
</dbReference>